<dbReference type="NCBIfam" id="NF004281">
    <property type="entry name" value="PRK05690.1"/>
    <property type="match status" value="1"/>
</dbReference>
<dbReference type="InterPro" id="IPR000594">
    <property type="entry name" value="ThiF_NAD_FAD-bd"/>
</dbReference>
<dbReference type="KEGG" id="lal:AT746_07045"/>
<dbReference type="Gene3D" id="3.40.50.720">
    <property type="entry name" value="NAD(P)-binding Rossmann-like Domain"/>
    <property type="match status" value="1"/>
</dbReference>
<feature type="domain" description="THIF-type NAD/FAD binding fold" evidence="2">
    <location>
        <begin position="13"/>
        <end position="247"/>
    </location>
</feature>
<evidence type="ECO:0000259" key="2">
    <source>
        <dbReference type="Pfam" id="PF00899"/>
    </source>
</evidence>
<comment type="similarity">
    <text evidence="1">Belongs to the HesA/MoeB/ThiF family.</text>
</comment>
<evidence type="ECO:0000313" key="4">
    <source>
        <dbReference type="Proteomes" id="UP000068447"/>
    </source>
</evidence>
<dbReference type="Proteomes" id="UP000068447">
    <property type="component" value="Chromosome"/>
</dbReference>
<dbReference type="AlphaFoldDB" id="A0A0U2QL57"/>
<accession>A0A0U2QL57</accession>
<dbReference type="GO" id="GO:0008146">
    <property type="term" value="F:sulfotransferase activity"/>
    <property type="evidence" value="ECO:0007669"/>
    <property type="project" value="TreeGrafter"/>
</dbReference>
<dbReference type="CDD" id="cd00757">
    <property type="entry name" value="ThiF_MoeB_HesA_family"/>
    <property type="match status" value="1"/>
</dbReference>
<evidence type="ECO:0000313" key="3">
    <source>
        <dbReference type="EMBL" id="ALS98043.1"/>
    </source>
</evidence>
<keyword evidence="3" id="KW-0808">Transferase</keyword>
<proteinExistence type="inferred from homology"/>
<protein>
    <submittedName>
        <fullName evidence="3">Molybdopterin-synthase adenylyltransferase</fullName>
    </submittedName>
</protein>
<dbReference type="FunFam" id="3.40.50.720:FF:000080">
    <property type="entry name" value="Thiazole biosynthesis adenylyltransferase ThiF"/>
    <property type="match status" value="1"/>
</dbReference>
<dbReference type="EMBL" id="CP013650">
    <property type="protein sequence ID" value="ALS98043.1"/>
    <property type="molecule type" value="Genomic_DNA"/>
</dbReference>
<dbReference type="GO" id="GO:0005829">
    <property type="term" value="C:cytosol"/>
    <property type="evidence" value="ECO:0007669"/>
    <property type="project" value="TreeGrafter"/>
</dbReference>
<dbReference type="InterPro" id="IPR045886">
    <property type="entry name" value="ThiF/MoeB/HesA"/>
</dbReference>
<dbReference type="InterPro" id="IPR035985">
    <property type="entry name" value="Ubiquitin-activating_enz"/>
</dbReference>
<gene>
    <name evidence="3" type="ORF">AT746_07045</name>
</gene>
<dbReference type="GO" id="GO:0008641">
    <property type="term" value="F:ubiquitin-like modifier activating enzyme activity"/>
    <property type="evidence" value="ECO:0007669"/>
    <property type="project" value="InterPro"/>
</dbReference>
<dbReference type="PANTHER" id="PTHR10953:SF194">
    <property type="entry name" value="MOLYBDOPTERIN-SYNTHASE ADENYLYLTRANSFERASE"/>
    <property type="match status" value="1"/>
</dbReference>
<dbReference type="Pfam" id="PF00899">
    <property type="entry name" value="ThiF"/>
    <property type="match status" value="1"/>
</dbReference>
<organism evidence="3 4">
    <name type="scientific">Lacimicrobium alkaliphilum</name>
    <dbReference type="NCBI Taxonomy" id="1526571"/>
    <lineage>
        <taxon>Bacteria</taxon>
        <taxon>Pseudomonadati</taxon>
        <taxon>Pseudomonadota</taxon>
        <taxon>Gammaproteobacteria</taxon>
        <taxon>Alteromonadales</taxon>
        <taxon>Alteromonadaceae</taxon>
        <taxon>Lacimicrobium</taxon>
    </lineage>
</organism>
<dbReference type="PANTHER" id="PTHR10953">
    <property type="entry name" value="UBIQUITIN-ACTIVATING ENZYME E1"/>
    <property type="match status" value="1"/>
</dbReference>
<keyword evidence="4" id="KW-1185">Reference proteome</keyword>
<dbReference type="OrthoDB" id="9804286at2"/>
<evidence type="ECO:0000256" key="1">
    <source>
        <dbReference type="ARBA" id="ARBA00009919"/>
    </source>
</evidence>
<dbReference type="GO" id="GO:0004792">
    <property type="term" value="F:thiosulfate-cyanide sulfurtransferase activity"/>
    <property type="evidence" value="ECO:0007669"/>
    <property type="project" value="TreeGrafter"/>
</dbReference>
<name>A0A0U2QL57_9ALTE</name>
<dbReference type="GO" id="GO:0016779">
    <property type="term" value="F:nucleotidyltransferase activity"/>
    <property type="evidence" value="ECO:0007669"/>
    <property type="project" value="UniProtKB-KW"/>
</dbReference>
<dbReference type="STRING" id="1526571.AT746_07045"/>
<keyword evidence="3" id="KW-0548">Nucleotidyltransferase</keyword>
<sequence>MSQQLTPQQALRYNRQILLPGFDLPRQEQLLNARVLIIGVGGLGCPAAQYLVASGVGHLTLNDNDEVALSNLQRQILFSEQDLGQNKATAALERLKQLNSDCRLSALTTRLDEPALEQRVAEQDMVLDCTDNLASRDLINRVCVNQSKPLVCAAAIRMEGQLFSYIPSQHGPCYHCLSHLFGEQQLSCVESGILAPVVGVMGVMQALEAVKILTQCGDFGDGKLQLFDGKTGQWQQLKIPRNPDCTVCRPENIDR</sequence>
<dbReference type="SUPFAM" id="SSF69572">
    <property type="entry name" value="Activating enzymes of the ubiquitin-like proteins"/>
    <property type="match status" value="1"/>
</dbReference>
<reference evidence="3 4" key="1">
    <citation type="submission" date="2015-12" db="EMBL/GenBank/DDBJ databases">
        <title>Complete genome of Lacimicrobium alkaliphilum KCTC 32984.</title>
        <authorList>
            <person name="Kim S.-G."/>
            <person name="Lee Y.-J."/>
        </authorList>
    </citation>
    <scope>NUCLEOTIDE SEQUENCE [LARGE SCALE GENOMIC DNA]</scope>
    <source>
        <strain evidence="3 4">YelD216</strain>
    </source>
</reference>
<dbReference type="RefSeq" id="WP_062478331.1">
    <property type="nucleotide sequence ID" value="NZ_CP013650.1"/>
</dbReference>